<sequence length="248" mass="29014">MFVDFLQQNLQANSERNSSSQLTKPTISFKSFKSLQPPEFKGTVDPVEAKIWLREIEKTFEIVGVEEEKKTIFAAFMLKGEANYWWEAKRVLEGSSIISWARFTELFLEKYFPKHLENQMELKFLELKQGNMSVAEYEAKFTELSRFVPYQVDTDEKKARRFQQGLKPWIQNRVAVLEITSYATLVHKACIVESGSELYNKEKGDRKRKTPQNSQNSGKKPWNPSVKKPFIKREVPQNREGSQRFRTA</sequence>
<dbReference type="Pfam" id="PF03732">
    <property type="entry name" value="Retrotrans_gag"/>
    <property type="match status" value="1"/>
</dbReference>
<dbReference type="Proteomes" id="UP000077755">
    <property type="component" value="Chromosome 3"/>
</dbReference>
<evidence type="ECO:0000259" key="2">
    <source>
        <dbReference type="Pfam" id="PF03732"/>
    </source>
</evidence>
<evidence type="ECO:0000256" key="1">
    <source>
        <dbReference type="SAM" id="MobiDB-lite"/>
    </source>
</evidence>
<proteinExistence type="predicted"/>
<dbReference type="PANTHER" id="PTHR34482:SF36">
    <property type="entry name" value="RETROTRANSPOSON GAG DOMAIN-CONTAINING PROTEIN"/>
    <property type="match status" value="1"/>
</dbReference>
<keyword evidence="4" id="KW-1185">Reference proteome</keyword>
<evidence type="ECO:0000313" key="4">
    <source>
        <dbReference type="Proteomes" id="UP000077755"/>
    </source>
</evidence>
<organism evidence="3 4">
    <name type="scientific">Daucus carota subsp. sativus</name>
    <name type="common">Carrot</name>
    <dbReference type="NCBI Taxonomy" id="79200"/>
    <lineage>
        <taxon>Eukaryota</taxon>
        <taxon>Viridiplantae</taxon>
        <taxon>Streptophyta</taxon>
        <taxon>Embryophyta</taxon>
        <taxon>Tracheophyta</taxon>
        <taxon>Spermatophyta</taxon>
        <taxon>Magnoliopsida</taxon>
        <taxon>eudicotyledons</taxon>
        <taxon>Gunneridae</taxon>
        <taxon>Pentapetalae</taxon>
        <taxon>asterids</taxon>
        <taxon>campanulids</taxon>
        <taxon>Apiales</taxon>
        <taxon>Apiaceae</taxon>
        <taxon>Apioideae</taxon>
        <taxon>Scandiceae</taxon>
        <taxon>Daucinae</taxon>
        <taxon>Daucus</taxon>
        <taxon>Daucus sect. Daucus</taxon>
    </lineage>
</organism>
<accession>A0AAF0WMQ2</accession>
<dbReference type="EMBL" id="CP093345">
    <property type="protein sequence ID" value="WOG92166.1"/>
    <property type="molecule type" value="Genomic_DNA"/>
</dbReference>
<feature type="region of interest" description="Disordered" evidence="1">
    <location>
        <begin position="200"/>
        <end position="248"/>
    </location>
</feature>
<reference evidence="3" key="1">
    <citation type="journal article" date="2016" name="Nat. Genet.">
        <title>A high-quality carrot genome assembly provides new insights into carotenoid accumulation and asterid genome evolution.</title>
        <authorList>
            <person name="Iorizzo M."/>
            <person name="Ellison S."/>
            <person name="Senalik D."/>
            <person name="Zeng P."/>
            <person name="Satapoomin P."/>
            <person name="Huang J."/>
            <person name="Bowman M."/>
            <person name="Iovene M."/>
            <person name="Sanseverino W."/>
            <person name="Cavagnaro P."/>
            <person name="Yildiz M."/>
            <person name="Macko-Podgorni A."/>
            <person name="Moranska E."/>
            <person name="Grzebelus E."/>
            <person name="Grzebelus D."/>
            <person name="Ashrafi H."/>
            <person name="Zheng Z."/>
            <person name="Cheng S."/>
            <person name="Spooner D."/>
            <person name="Van Deynze A."/>
            <person name="Simon P."/>
        </authorList>
    </citation>
    <scope>NUCLEOTIDE SEQUENCE</scope>
    <source>
        <tissue evidence="3">Leaf</tissue>
    </source>
</reference>
<name>A0AAF0WMQ2_DAUCS</name>
<dbReference type="AlphaFoldDB" id="A0AAF0WMQ2"/>
<protein>
    <recommendedName>
        <fullName evidence="2">Retrotransposon gag domain-containing protein</fullName>
    </recommendedName>
</protein>
<dbReference type="InterPro" id="IPR005162">
    <property type="entry name" value="Retrotrans_gag_dom"/>
</dbReference>
<gene>
    <name evidence="3" type="ORF">DCAR_0311426</name>
</gene>
<feature type="domain" description="Retrotransposon gag" evidence="2">
    <location>
        <begin position="73"/>
        <end position="168"/>
    </location>
</feature>
<dbReference type="PANTHER" id="PTHR34482">
    <property type="entry name" value="DNA DAMAGE-INDUCIBLE PROTEIN 1-LIKE"/>
    <property type="match status" value="1"/>
</dbReference>
<feature type="compositionally biased region" description="Basic and acidic residues" evidence="1">
    <location>
        <begin position="231"/>
        <end position="248"/>
    </location>
</feature>
<reference evidence="3" key="2">
    <citation type="submission" date="2022-03" db="EMBL/GenBank/DDBJ databases">
        <title>Draft title - Genomic analysis of global carrot germplasm unveils the trajectory of domestication and the origin of high carotenoid orange carrot.</title>
        <authorList>
            <person name="Iorizzo M."/>
            <person name="Ellison S."/>
            <person name="Senalik D."/>
            <person name="Macko-Podgorni A."/>
            <person name="Grzebelus D."/>
            <person name="Bostan H."/>
            <person name="Rolling W."/>
            <person name="Curaba J."/>
            <person name="Simon P."/>
        </authorList>
    </citation>
    <scope>NUCLEOTIDE SEQUENCE</scope>
    <source>
        <tissue evidence="3">Leaf</tissue>
    </source>
</reference>
<evidence type="ECO:0000313" key="3">
    <source>
        <dbReference type="EMBL" id="WOG92166.1"/>
    </source>
</evidence>